<dbReference type="PATRIC" id="fig|186479.3.peg.10249"/>
<accession>A0A0N8PT95</accession>
<evidence type="ECO:0000256" key="1">
    <source>
        <dbReference type="ARBA" id="ARBA00022491"/>
    </source>
</evidence>
<dbReference type="EMBL" id="LJCR01000008">
    <property type="protein sequence ID" value="KPV54901.1"/>
    <property type="molecule type" value="Genomic_DNA"/>
</dbReference>
<dbReference type="Pfam" id="PF00356">
    <property type="entry name" value="LacI"/>
    <property type="match status" value="1"/>
</dbReference>
<keyword evidence="4" id="KW-0804">Transcription</keyword>
<dbReference type="Gene3D" id="3.40.50.2300">
    <property type="match status" value="2"/>
</dbReference>
<dbReference type="CDD" id="cd01392">
    <property type="entry name" value="HTH_LacI"/>
    <property type="match status" value="1"/>
</dbReference>
<dbReference type="PANTHER" id="PTHR30146">
    <property type="entry name" value="LACI-RELATED TRANSCRIPTIONAL REPRESSOR"/>
    <property type="match status" value="1"/>
</dbReference>
<evidence type="ECO:0000259" key="5">
    <source>
        <dbReference type="PROSITE" id="PS50932"/>
    </source>
</evidence>
<dbReference type="InterPro" id="IPR001761">
    <property type="entry name" value="Peripla_BP/Lac1_sug-bd_dom"/>
</dbReference>
<dbReference type="GO" id="GO:0003700">
    <property type="term" value="F:DNA-binding transcription factor activity"/>
    <property type="evidence" value="ECO:0007669"/>
    <property type="project" value="TreeGrafter"/>
</dbReference>
<dbReference type="CDD" id="cd06288">
    <property type="entry name" value="PBP1_sucrose_transcription_regulator"/>
    <property type="match status" value="1"/>
</dbReference>
<dbReference type="GO" id="GO:0000976">
    <property type="term" value="F:transcription cis-regulatory region binding"/>
    <property type="evidence" value="ECO:0007669"/>
    <property type="project" value="TreeGrafter"/>
</dbReference>
<sequence length="343" mass="37924">MAAERKLSKRKLPSMYDVARLAGVSQTTVSFVVNNVPNVNLPQETRDRVWAAVEELGWRPNAMARGLSLQRSHTIGLISDEVAISAHAGKIIQGAQDAAWAQNKMLLVINTSSNPDIERVAVEMMLERQVESLIYATMYHRPVTLPATLGHVPTVLLDCYVKDRSLPSVVPDEVQGGRAATELLLQKGHRRIGFINNVDPIPATLGRLEGYKQALAGYNVPFDVRLVCSGIISAAEGYRCTNELLRTPEPPTALFCFNDTMAMGAYDAVKEFGLTIPDEVAIVGFDNLELIAAHLRPPLTTMELPHYAMGQWAVQYLLEQVDNSYHDRIQHTIACPLIERKSV</sequence>
<evidence type="ECO:0000313" key="6">
    <source>
        <dbReference type="EMBL" id="KPV54901.1"/>
    </source>
</evidence>
<dbReference type="SUPFAM" id="SSF53822">
    <property type="entry name" value="Periplasmic binding protein-like I"/>
    <property type="match status" value="1"/>
</dbReference>
<evidence type="ECO:0000313" key="7">
    <source>
        <dbReference type="Proteomes" id="UP000050509"/>
    </source>
</evidence>
<reference evidence="6 7" key="1">
    <citation type="submission" date="2015-09" db="EMBL/GenBank/DDBJ databases">
        <title>Draft genome sequence of Kouleothrix aurantiaca JCM 19913.</title>
        <authorList>
            <person name="Hemp J."/>
        </authorList>
    </citation>
    <scope>NUCLEOTIDE SEQUENCE [LARGE SCALE GENOMIC DNA]</scope>
    <source>
        <strain evidence="6 7">COM-B</strain>
    </source>
</reference>
<keyword evidence="2" id="KW-0805">Transcription regulation</keyword>
<feature type="domain" description="HTH lacI-type" evidence="5">
    <location>
        <begin position="13"/>
        <end position="69"/>
    </location>
</feature>
<organism evidence="6 7">
    <name type="scientific">Kouleothrix aurantiaca</name>
    <dbReference type="NCBI Taxonomy" id="186479"/>
    <lineage>
        <taxon>Bacteria</taxon>
        <taxon>Bacillati</taxon>
        <taxon>Chloroflexota</taxon>
        <taxon>Chloroflexia</taxon>
        <taxon>Chloroflexales</taxon>
        <taxon>Roseiflexineae</taxon>
        <taxon>Roseiflexaceae</taxon>
        <taxon>Kouleothrix</taxon>
    </lineage>
</organism>
<proteinExistence type="predicted"/>
<dbReference type="SMART" id="SM00354">
    <property type="entry name" value="HTH_LACI"/>
    <property type="match status" value="1"/>
</dbReference>
<dbReference type="AlphaFoldDB" id="A0A0N8PT95"/>
<evidence type="ECO:0000256" key="3">
    <source>
        <dbReference type="ARBA" id="ARBA00023125"/>
    </source>
</evidence>
<dbReference type="PROSITE" id="PS00356">
    <property type="entry name" value="HTH_LACI_1"/>
    <property type="match status" value="1"/>
</dbReference>
<dbReference type="PROSITE" id="PS50932">
    <property type="entry name" value="HTH_LACI_2"/>
    <property type="match status" value="1"/>
</dbReference>
<name>A0A0N8PT95_9CHLR</name>
<dbReference type="InterPro" id="IPR028082">
    <property type="entry name" value="Peripla_BP_I"/>
</dbReference>
<evidence type="ECO:0000256" key="4">
    <source>
        <dbReference type="ARBA" id="ARBA00023163"/>
    </source>
</evidence>
<dbReference type="Pfam" id="PF00532">
    <property type="entry name" value="Peripla_BP_1"/>
    <property type="match status" value="1"/>
</dbReference>
<keyword evidence="3" id="KW-0238">DNA-binding</keyword>
<comment type="caution">
    <text evidence="6">The sequence shown here is derived from an EMBL/GenBank/DDBJ whole genome shotgun (WGS) entry which is preliminary data.</text>
</comment>
<evidence type="ECO:0000256" key="2">
    <source>
        <dbReference type="ARBA" id="ARBA00023015"/>
    </source>
</evidence>
<dbReference type="Gene3D" id="1.10.260.40">
    <property type="entry name" value="lambda repressor-like DNA-binding domains"/>
    <property type="match status" value="1"/>
</dbReference>
<dbReference type="PANTHER" id="PTHR30146:SF148">
    <property type="entry name" value="HTH-TYPE TRANSCRIPTIONAL REPRESSOR PURR-RELATED"/>
    <property type="match status" value="1"/>
</dbReference>
<keyword evidence="1" id="KW-0678">Repressor</keyword>
<dbReference type="Proteomes" id="UP000050509">
    <property type="component" value="Unassembled WGS sequence"/>
</dbReference>
<dbReference type="InterPro" id="IPR000843">
    <property type="entry name" value="HTH_LacI"/>
</dbReference>
<dbReference type="SUPFAM" id="SSF47413">
    <property type="entry name" value="lambda repressor-like DNA-binding domains"/>
    <property type="match status" value="1"/>
</dbReference>
<keyword evidence="7" id="KW-1185">Reference proteome</keyword>
<dbReference type="InterPro" id="IPR010982">
    <property type="entry name" value="Lambda_DNA-bd_dom_sf"/>
</dbReference>
<protein>
    <submittedName>
        <fullName evidence="6">LacI family transcriptional regulator</fullName>
    </submittedName>
</protein>
<gene>
    <name evidence="6" type="ORF">SE17_00935</name>
</gene>